<evidence type="ECO:0000256" key="4">
    <source>
        <dbReference type="ARBA" id="ARBA00022989"/>
    </source>
</evidence>
<dbReference type="SUPFAM" id="SSF81665">
    <property type="entry name" value="Calcium ATPase, transmembrane domain M"/>
    <property type="match status" value="1"/>
</dbReference>
<evidence type="ECO:0000256" key="2">
    <source>
        <dbReference type="ARBA" id="ARBA00022475"/>
    </source>
</evidence>
<dbReference type="PANTHER" id="PTHR43294:SF21">
    <property type="entry name" value="CATION TRANSPORTING ATPASE"/>
    <property type="match status" value="1"/>
</dbReference>
<dbReference type="Gene3D" id="3.40.1110.10">
    <property type="entry name" value="Calcium-transporting ATPase, cytoplasmic domain N"/>
    <property type="match status" value="1"/>
</dbReference>
<dbReference type="GO" id="GO:1990573">
    <property type="term" value="P:potassium ion import across plasma membrane"/>
    <property type="evidence" value="ECO:0007669"/>
    <property type="project" value="TreeGrafter"/>
</dbReference>
<dbReference type="InterPro" id="IPR050510">
    <property type="entry name" value="Cation_transp_ATPase_P-type"/>
</dbReference>
<dbReference type="GO" id="GO:0005524">
    <property type="term" value="F:ATP binding"/>
    <property type="evidence" value="ECO:0007669"/>
    <property type="project" value="InterPro"/>
</dbReference>
<keyword evidence="2" id="KW-1003">Cell membrane</keyword>
<feature type="transmembrane region" description="Helical" evidence="6">
    <location>
        <begin position="448"/>
        <end position="468"/>
    </location>
</feature>
<evidence type="ECO:0000256" key="1">
    <source>
        <dbReference type="ARBA" id="ARBA00004651"/>
    </source>
</evidence>
<reference evidence="9" key="1">
    <citation type="submission" date="2017-09" db="EMBL/GenBank/DDBJ databases">
        <title>Depth-based differentiation of microbial function through sediment-hosted aquifers and enrichment of novel symbionts in the deep terrestrial subsurface.</title>
        <authorList>
            <person name="Probst A.J."/>
            <person name="Ladd B."/>
            <person name="Jarett J.K."/>
            <person name="Geller-Mcgrath D.E."/>
            <person name="Sieber C.M.K."/>
            <person name="Emerson J.B."/>
            <person name="Anantharaman K."/>
            <person name="Thomas B.C."/>
            <person name="Malmstrom R."/>
            <person name="Stieglmeier M."/>
            <person name="Klingl A."/>
            <person name="Woyke T."/>
            <person name="Ryan C.M."/>
            <person name="Banfield J.F."/>
        </authorList>
    </citation>
    <scope>NUCLEOTIDE SEQUENCE [LARGE SCALE GENOMIC DNA]</scope>
</reference>
<dbReference type="SUPFAM" id="SSF81660">
    <property type="entry name" value="Metal cation-transporting ATPase, ATP-binding domain N"/>
    <property type="match status" value="1"/>
</dbReference>
<evidence type="ECO:0000313" key="9">
    <source>
        <dbReference type="Proteomes" id="UP000228711"/>
    </source>
</evidence>
<keyword evidence="3 6" id="KW-0812">Transmembrane</keyword>
<organism evidence="8 9">
    <name type="scientific">Candidatus Kerfeldbacteria bacterium CG08_land_8_20_14_0_20_42_7</name>
    <dbReference type="NCBI Taxonomy" id="2014245"/>
    <lineage>
        <taxon>Bacteria</taxon>
        <taxon>Candidatus Kerfeldiibacteriota</taxon>
    </lineage>
</organism>
<dbReference type="AlphaFoldDB" id="A0A2H0YRR6"/>
<dbReference type="Pfam" id="PF00689">
    <property type="entry name" value="Cation_ATPase_C"/>
    <property type="match status" value="1"/>
</dbReference>
<dbReference type="InterPro" id="IPR023298">
    <property type="entry name" value="ATPase_P-typ_TM_dom_sf"/>
</dbReference>
<dbReference type="InterPro" id="IPR036412">
    <property type="entry name" value="HAD-like_sf"/>
</dbReference>
<dbReference type="InterPro" id="IPR006068">
    <property type="entry name" value="ATPase_P-typ_cation-transptr_C"/>
</dbReference>
<dbReference type="GO" id="GO:0005391">
    <property type="term" value="F:P-type sodium:potassium-exchanging transporter activity"/>
    <property type="evidence" value="ECO:0007669"/>
    <property type="project" value="TreeGrafter"/>
</dbReference>
<dbReference type="GO" id="GO:0016887">
    <property type="term" value="F:ATP hydrolysis activity"/>
    <property type="evidence" value="ECO:0007669"/>
    <property type="project" value="InterPro"/>
</dbReference>
<feature type="domain" description="Cation-transporting P-type ATPase C-terminal" evidence="7">
    <location>
        <begin position="299"/>
        <end position="471"/>
    </location>
</feature>
<feature type="transmembrane region" description="Helical" evidence="6">
    <location>
        <begin position="414"/>
        <end position="436"/>
    </location>
</feature>
<dbReference type="Gene3D" id="3.40.50.1000">
    <property type="entry name" value="HAD superfamily/HAD-like"/>
    <property type="match status" value="1"/>
</dbReference>
<feature type="non-terminal residue" evidence="8">
    <location>
        <position position="1"/>
    </location>
</feature>
<dbReference type="GO" id="GO:1902600">
    <property type="term" value="P:proton transmembrane transport"/>
    <property type="evidence" value="ECO:0007669"/>
    <property type="project" value="TreeGrafter"/>
</dbReference>
<dbReference type="Pfam" id="PF08282">
    <property type="entry name" value="Hydrolase_3"/>
    <property type="match status" value="1"/>
</dbReference>
<dbReference type="GO" id="GO:0006883">
    <property type="term" value="P:intracellular sodium ion homeostasis"/>
    <property type="evidence" value="ECO:0007669"/>
    <property type="project" value="TreeGrafter"/>
</dbReference>
<dbReference type="PANTHER" id="PTHR43294">
    <property type="entry name" value="SODIUM/POTASSIUM-TRANSPORTING ATPASE SUBUNIT ALPHA"/>
    <property type="match status" value="1"/>
</dbReference>
<dbReference type="Proteomes" id="UP000228711">
    <property type="component" value="Unassembled WGS sequence"/>
</dbReference>
<dbReference type="Pfam" id="PF13246">
    <property type="entry name" value="Cation_ATPase"/>
    <property type="match status" value="1"/>
</dbReference>
<proteinExistence type="predicted"/>
<feature type="transmembrane region" description="Helical" evidence="6">
    <location>
        <begin position="287"/>
        <end position="312"/>
    </location>
</feature>
<dbReference type="Gene3D" id="1.20.1110.10">
    <property type="entry name" value="Calcium-transporting ATPase, transmembrane domain"/>
    <property type="match status" value="1"/>
</dbReference>
<dbReference type="InterPro" id="IPR001757">
    <property type="entry name" value="P_typ_ATPase"/>
</dbReference>
<evidence type="ECO:0000259" key="7">
    <source>
        <dbReference type="Pfam" id="PF00689"/>
    </source>
</evidence>
<feature type="transmembrane region" description="Helical" evidence="6">
    <location>
        <begin position="383"/>
        <end position="402"/>
    </location>
</feature>
<name>A0A2H0YRR6_9BACT</name>
<dbReference type="PRINTS" id="PR00120">
    <property type="entry name" value="HATPASE"/>
</dbReference>
<evidence type="ECO:0000256" key="6">
    <source>
        <dbReference type="SAM" id="Phobius"/>
    </source>
</evidence>
<dbReference type="GO" id="GO:0005886">
    <property type="term" value="C:plasma membrane"/>
    <property type="evidence" value="ECO:0007669"/>
    <property type="project" value="UniProtKB-SubCell"/>
</dbReference>
<dbReference type="EMBL" id="PEXV01000142">
    <property type="protein sequence ID" value="PIS41187.1"/>
    <property type="molecule type" value="Genomic_DNA"/>
</dbReference>
<dbReference type="GO" id="GO:0030007">
    <property type="term" value="P:intracellular potassium ion homeostasis"/>
    <property type="evidence" value="ECO:0007669"/>
    <property type="project" value="TreeGrafter"/>
</dbReference>
<keyword evidence="5 6" id="KW-0472">Membrane</keyword>
<dbReference type="GO" id="GO:0036376">
    <property type="term" value="P:sodium ion export across plasma membrane"/>
    <property type="evidence" value="ECO:0007669"/>
    <property type="project" value="TreeGrafter"/>
</dbReference>
<dbReference type="PRINTS" id="PR00119">
    <property type="entry name" value="CATATPASE"/>
</dbReference>
<gene>
    <name evidence="8" type="ORF">COT25_04475</name>
</gene>
<feature type="transmembrane region" description="Helical" evidence="6">
    <location>
        <begin position="352"/>
        <end position="371"/>
    </location>
</feature>
<comment type="subcellular location">
    <subcellularLocation>
        <location evidence="1">Cell membrane</location>
        <topology evidence="1">Multi-pass membrane protein</topology>
    </subcellularLocation>
</comment>
<dbReference type="InterPro" id="IPR023299">
    <property type="entry name" value="ATPase_P-typ_cyto_dom_N"/>
</dbReference>
<dbReference type="SUPFAM" id="SSF56784">
    <property type="entry name" value="HAD-like"/>
    <property type="match status" value="1"/>
</dbReference>
<comment type="caution">
    <text evidence="8">The sequence shown here is derived from an EMBL/GenBank/DDBJ whole genome shotgun (WGS) entry which is preliminary data.</text>
</comment>
<dbReference type="InterPro" id="IPR023214">
    <property type="entry name" value="HAD_sf"/>
</dbReference>
<keyword evidence="4 6" id="KW-1133">Transmembrane helix</keyword>
<sequence>FGFFRSTEQKEFKRLDVVPFNSDRKFMVTSHANGHGALLIVKGAPEILLRHVTTIEKNRKVHPITMEQKHALQHQYQKLSSEGLRILGIGYSDCSPDTRLPQQEDELSDITFLGFFCLQDPLREDVKQTIKQAVEAGIRPVMLTGDNHLTAQAIAREVGLPAENENIIDGEQLEKLSQEELDKRITDFSVYARVSPKDKLRIIDAWQRKGKVVAMTGDGVNDAPALKSADIGIALGSGTDVAKETADIVLLENNFSVIVHAIEEGRVIFINIKKIILYLMSDSFTEMILISLSLFLGLPIPLLASQILWVNLVSDGLPALAMTLEHKEADVMTEPPIARGEAIFTPRMRKSIFLISLLTGIGALILFYAYWKVTGDVDRARTVTFLAVSVDSLVYVFSVRVLRRSFFQQNFLSNSWLLGAIGVAFCTQLIAVYLPFFKNVLHTTSPGFFDWLLVFVYSMIGTITFETLKWVYRKKKTGHVI</sequence>
<evidence type="ECO:0000256" key="3">
    <source>
        <dbReference type="ARBA" id="ARBA00022692"/>
    </source>
</evidence>
<accession>A0A2H0YRR6</accession>
<evidence type="ECO:0000256" key="5">
    <source>
        <dbReference type="ARBA" id="ARBA00023136"/>
    </source>
</evidence>
<dbReference type="NCBIfam" id="TIGR01494">
    <property type="entry name" value="ATPase_P-type"/>
    <property type="match status" value="1"/>
</dbReference>
<evidence type="ECO:0000313" key="8">
    <source>
        <dbReference type="EMBL" id="PIS41187.1"/>
    </source>
</evidence>
<protein>
    <submittedName>
        <fullName evidence="8">ATPase</fullName>
    </submittedName>
</protein>